<dbReference type="AlphaFoldDB" id="A0AAD5X339"/>
<evidence type="ECO:0000313" key="3">
    <source>
        <dbReference type="Proteomes" id="UP001212841"/>
    </source>
</evidence>
<evidence type="ECO:0000256" key="1">
    <source>
        <dbReference type="SAM" id="MobiDB-lite"/>
    </source>
</evidence>
<feature type="region of interest" description="Disordered" evidence="1">
    <location>
        <begin position="236"/>
        <end position="278"/>
    </location>
</feature>
<dbReference type="EMBL" id="JADGJD010000935">
    <property type="protein sequence ID" value="KAJ3047585.1"/>
    <property type="molecule type" value="Genomic_DNA"/>
</dbReference>
<organism evidence="2 3">
    <name type="scientific">Rhizophlyctis rosea</name>
    <dbReference type="NCBI Taxonomy" id="64517"/>
    <lineage>
        <taxon>Eukaryota</taxon>
        <taxon>Fungi</taxon>
        <taxon>Fungi incertae sedis</taxon>
        <taxon>Chytridiomycota</taxon>
        <taxon>Chytridiomycota incertae sedis</taxon>
        <taxon>Chytridiomycetes</taxon>
        <taxon>Rhizophlyctidales</taxon>
        <taxon>Rhizophlyctidaceae</taxon>
        <taxon>Rhizophlyctis</taxon>
    </lineage>
</organism>
<evidence type="ECO:0000313" key="2">
    <source>
        <dbReference type="EMBL" id="KAJ3047585.1"/>
    </source>
</evidence>
<feature type="compositionally biased region" description="Acidic residues" evidence="1">
    <location>
        <begin position="1"/>
        <end position="10"/>
    </location>
</feature>
<keyword evidence="3" id="KW-1185">Reference proteome</keyword>
<dbReference type="Proteomes" id="UP001212841">
    <property type="component" value="Unassembled WGS sequence"/>
</dbReference>
<sequence>LDEEEEEEGGEGTPMGGGEVVKSGEDVRMEDVGYVSGAPADVNGSMAHPVVGEGDGEEAGRNSTAGSSGQGMGSEEQPYILIDDDEDEVAPEPTTPAGGQLNSADLVSPDAMHHEEDPEPPQTPLPQDHIMIDGDEAEEVEVDMPTTANPVANGTVNIGEERALSNAGQVADILSAKRRSSAPAAEEEQPAPSVTQHIPSPATLSHGRPTASPSPLPLRALQRPQLSLRLAFPDDFAARDGMRRRNDASPLSNGRRNTSGSMIPTREERASPSPMDIE</sequence>
<comment type="caution">
    <text evidence="2">The sequence shown here is derived from an EMBL/GenBank/DDBJ whole genome shotgun (WGS) entry which is preliminary data.</text>
</comment>
<protein>
    <submittedName>
        <fullName evidence="2">Uncharacterized protein</fullName>
    </submittedName>
</protein>
<feature type="region of interest" description="Disordered" evidence="1">
    <location>
        <begin position="166"/>
        <end position="222"/>
    </location>
</feature>
<reference evidence="2" key="1">
    <citation type="submission" date="2020-05" db="EMBL/GenBank/DDBJ databases">
        <title>Phylogenomic resolution of chytrid fungi.</title>
        <authorList>
            <person name="Stajich J.E."/>
            <person name="Amses K."/>
            <person name="Simmons R."/>
            <person name="Seto K."/>
            <person name="Myers J."/>
            <person name="Bonds A."/>
            <person name="Quandt C.A."/>
            <person name="Barry K."/>
            <person name="Liu P."/>
            <person name="Grigoriev I."/>
            <person name="Longcore J.E."/>
            <person name="James T.Y."/>
        </authorList>
    </citation>
    <scope>NUCLEOTIDE SEQUENCE</scope>
    <source>
        <strain evidence="2">JEL0318</strain>
    </source>
</reference>
<name>A0AAD5X339_9FUNG</name>
<feature type="compositionally biased region" description="Basic and acidic residues" evidence="1">
    <location>
        <begin position="22"/>
        <end position="31"/>
    </location>
</feature>
<feature type="compositionally biased region" description="Basic and acidic residues" evidence="1">
    <location>
        <begin position="236"/>
        <end position="247"/>
    </location>
</feature>
<feature type="compositionally biased region" description="Polar residues" evidence="1">
    <location>
        <begin position="249"/>
        <end position="262"/>
    </location>
</feature>
<accession>A0AAD5X339</accession>
<gene>
    <name evidence="2" type="ORF">HK097_011409</name>
</gene>
<feature type="region of interest" description="Disordered" evidence="1">
    <location>
        <begin position="1"/>
        <end position="129"/>
    </location>
</feature>
<feature type="non-terminal residue" evidence="2">
    <location>
        <position position="1"/>
    </location>
</feature>
<feature type="compositionally biased region" description="Low complexity" evidence="1">
    <location>
        <begin position="211"/>
        <end position="222"/>
    </location>
</feature>
<proteinExistence type="predicted"/>